<feature type="domain" description="TonB-dependent receptor plug" evidence="2">
    <location>
        <begin position="118"/>
        <end position="227"/>
    </location>
</feature>
<dbReference type="GO" id="GO:0044718">
    <property type="term" value="P:siderophore transmembrane transport"/>
    <property type="evidence" value="ECO:0007669"/>
    <property type="project" value="TreeGrafter"/>
</dbReference>
<evidence type="ECO:0000259" key="2">
    <source>
        <dbReference type="Pfam" id="PF07715"/>
    </source>
</evidence>
<dbReference type="Pfam" id="PF07715">
    <property type="entry name" value="Plug"/>
    <property type="match status" value="1"/>
</dbReference>
<dbReference type="PROSITE" id="PS52016">
    <property type="entry name" value="TONB_DEPENDENT_REC_3"/>
    <property type="match status" value="1"/>
</dbReference>
<dbReference type="SUPFAM" id="SSF49464">
    <property type="entry name" value="Carboxypeptidase regulatory domain-like"/>
    <property type="match status" value="1"/>
</dbReference>
<evidence type="ECO:0000256" key="1">
    <source>
        <dbReference type="ARBA" id="ARBA00022729"/>
    </source>
</evidence>
<proteinExistence type="predicted"/>
<feature type="non-terminal residue" evidence="3">
    <location>
        <position position="376"/>
    </location>
</feature>
<dbReference type="InterPro" id="IPR012910">
    <property type="entry name" value="Plug_dom"/>
</dbReference>
<dbReference type="EMBL" id="UINC01032680">
    <property type="protein sequence ID" value="SVB20740.1"/>
    <property type="molecule type" value="Genomic_DNA"/>
</dbReference>
<dbReference type="PANTHER" id="PTHR30069">
    <property type="entry name" value="TONB-DEPENDENT OUTER MEMBRANE RECEPTOR"/>
    <property type="match status" value="1"/>
</dbReference>
<protein>
    <recommendedName>
        <fullName evidence="2">TonB-dependent receptor plug domain-containing protein</fullName>
    </recommendedName>
</protein>
<accession>A0A382C3W0</accession>
<dbReference type="InterPro" id="IPR037066">
    <property type="entry name" value="Plug_dom_sf"/>
</dbReference>
<dbReference type="Gene3D" id="2.170.130.10">
    <property type="entry name" value="TonB-dependent receptor, plug domain"/>
    <property type="match status" value="1"/>
</dbReference>
<dbReference type="InterPro" id="IPR039426">
    <property type="entry name" value="TonB-dep_rcpt-like"/>
</dbReference>
<dbReference type="GO" id="GO:0015344">
    <property type="term" value="F:siderophore uptake transmembrane transporter activity"/>
    <property type="evidence" value="ECO:0007669"/>
    <property type="project" value="TreeGrafter"/>
</dbReference>
<dbReference type="GO" id="GO:0009279">
    <property type="term" value="C:cell outer membrane"/>
    <property type="evidence" value="ECO:0007669"/>
    <property type="project" value="TreeGrafter"/>
</dbReference>
<name>A0A382C3W0_9ZZZZ</name>
<dbReference type="Gene3D" id="2.60.40.1120">
    <property type="entry name" value="Carboxypeptidase-like, regulatory domain"/>
    <property type="match status" value="1"/>
</dbReference>
<dbReference type="PANTHER" id="PTHR30069:SF29">
    <property type="entry name" value="HEMOGLOBIN AND HEMOGLOBIN-HAPTOGLOBIN-BINDING PROTEIN 1-RELATED"/>
    <property type="match status" value="1"/>
</dbReference>
<dbReference type="InterPro" id="IPR008969">
    <property type="entry name" value="CarboxyPept-like_regulatory"/>
</dbReference>
<dbReference type="AlphaFoldDB" id="A0A382C3W0"/>
<evidence type="ECO:0000313" key="3">
    <source>
        <dbReference type="EMBL" id="SVB20740.1"/>
    </source>
</evidence>
<sequence length="376" mass="40948">MKNYLVLFLLSISIIFAQKGSIKGIVTDLDNGDPLIGANIVIDGTTMGAATDIQGAYLISSVPAGEHLLKITYIGYEIKEQSITVNADEELIVDVTLASKTIQMQTYVVTASRKRERVEDAPAAISVITEKDIRRESNTNLGAYMKSVKGVEFTQSGIDSYNLSARGFNTSFSSRLLTLTDGRMANVPSLRLIAYNVIPVSFEDVKQIEVVLGPSSALYGPNAYTGVLNIITSSPLDGGATSVNIQGGLLSQTNSDPMQKFTMRHASTFEDFRIGGRKLGKFGFKVSGVIFRGEDWHHYNPDEFEGHDPAFIGRPRLTNNGIDDGGTTGESGPEFTEEMLGVWEGSEAYWVGRRFADNIDNENFIRDGESGSPEIT</sequence>
<gene>
    <name evidence="3" type="ORF">METZ01_LOCUS173594</name>
</gene>
<dbReference type="SUPFAM" id="SSF56935">
    <property type="entry name" value="Porins"/>
    <property type="match status" value="1"/>
</dbReference>
<keyword evidence="1" id="KW-0732">Signal</keyword>
<dbReference type="Pfam" id="PF13715">
    <property type="entry name" value="CarbopepD_reg_2"/>
    <property type="match status" value="1"/>
</dbReference>
<organism evidence="3">
    <name type="scientific">marine metagenome</name>
    <dbReference type="NCBI Taxonomy" id="408172"/>
    <lineage>
        <taxon>unclassified sequences</taxon>
        <taxon>metagenomes</taxon>
        <taxon>ecological metagenomes</taxon>
    </lineage>
</organism>
<reference evidence="3" key="1">
    <citation type="submission" date="2018-05" db="EMBL/GenBank/DDBJ databases">
        <authorList>
            <person name="Lanie J.A."/>
            <person name="Ng W.-L."/>
            <person name="Kazmierczak K.M."/>
            <person name="Andrzejewski T.M."/>
            <person name="Davidsen T.M."/>
            <person name="Wayne K.J."/>
            <person name="Tettelin H."/>
            <person name="Glass J.I."/>
            <person name="Rusch D."/>
            <person name="Podicherti R."/>
            <person name="Tsui H.-C.T."/>
            <person name="Winkler M.E."/>
        </authorList>
    </citation>
    <scope>NUCLEOTIDE SEQUENCE</scope>
</reference>